<evidence type="ECO:0000313" key="8">
    <source>
        <dbReference type="Proteomes" id="UP000565286"/>
    </source>
</evidence>
<dbReference type="GO" id="GO:0016020">
    <property type="term" value="C:membrane"/>
    <property type="evidence" value="ECO:0007669"/>
    <property type="project" value="UniProtKB-SubCell"/>
</dbReference>
<sequence length="112" mass="12166">MVSIPKISGRVSQGTAPVQPVIKVVDRKVMWVAYVMAIMGGGGMLGLHRFYLGYTRSAVLQLLFGICAFLLPAVLNLFDVAYFMAMIAAGWVLVDLFLIPMMVRAANSRGNA</sequence>
<evidence type="ECO:0000256" key="3">
    <source>
        <dbReference type="ARBA" id="ARBA00022989"/>
    </source>
</evidence>
<protein>
    <submittedName>
        <fullName evidence="7">TM2 domain-containing membrane protein YozV</fullName>
    </submittedName>
</protein>
<name>A0A7W6C8B8_9HYPH</name>
<organism evidence="7 8">
    <name type="scientific">Rhizobium skierniewicense</name>
    <dbReference type="NCBI Taxonomy" id="984260"/>
    <lineage>
        <taxon>Bacteria</taxon>
        <taxon>Pseudomonadati</taxon>
        <taxon>Pseudomonadota</taxon>
        <taxon>Alphaproteobacteria</taxon>
        <taxon>Hyphomicrobiales</taxon>
        <taxon>Rhizobiaceae</taxon>
        <taxon>Rhizobium/Agrobacterium group</taxon>
        <taxon>Rhizobium</taxon>
    </lineage>
</organism>
<comment type="subcellular location">
    <subcellularLocation>
        <location evidence="1">Membrane</location>
        <topology evidence="1">Multi-pass membrane protein</topology>
    </subcellularLocation>
</comment>
<feature type="transmembrane region" description="Helical" evidence="5">
    <location>
        <begin position="81"/>
        <end position="103"/>
    </location>
</feature>
<comment type="caution">
    <text evidence="7">The sequence shown here is derived from an EMBL/GenBank/DDBJ whole genome shotgun (WGS) entry which is preliminary data.</text>
</comment>
<keyword evidence="4 5" id="KW-0472">Membrane</keyword>
<evidence type="ECO:0000259" key="6">
    <source>
        <dbReference type="Pfam" id="PF05154"/>
    </source>
</evidence>
<feature type="domain" description="TM2" evidence="6">
    <location>
        <begin position="28"/>
        <end position="72"/>
    </location>
</feature>
<dbReference type="InterPro" id="IPR007829">
    <property type="entry name" value="TM2"/>
</dbReference>
<evidence type="ECO:0000313" key="7">
    <source>
        <dbReference type="EMBL" id="MBB3945092.1"/>
    </source>
</evidence>
<dbReference type="Pfam" id="PF05154">
    <property type="entry name" value="TM2"/>
    <property type="match status" value="1"/>
</dbReference>
<evidence type="ECO:0000256" key="2">
    <source>
        <dbReference type="ARBA" id="ARBA00022692"/>
    </source>
</evidence>
<evidence type="ECO:0000256" key="5">
    <source>
        <dbReference type="SAM" id="Phobius"/>
    </source>
</evidence>
<keyword evidence="3 5" id="KW-1133">Transmembrane helix</keyword>
<evidence type="ECO:0000256" key="1">
    <source>
        <dbReference type="ARBA" id="ARBA00004141"/>
    </source>
</evidence>
<dbReference type="RefSeq" id="WP_210290033.1">
    <property type="nucleotide sequence ID" value="NZ_JACIDV010000002.1"/>
</dbReference>
<feature type="transmembrane region" description="Helical" evidence="5">
    <location>
        <begin position="31"/>
        <end position="51"/>
    </location>
</feature>
<reference evidence="7 8" key="1">
    <citation type="submission" date="2020-08" db="EMBL/GenBank/DDBJ databases">
        <title>Genomic Encyclopedia of Type Strains, Phase IV (KMG-IV): sequencing the most valuable type-strain genomes for metagenomic binning, comparative biology and taxonomic classification.</title>
        <authorList>
            <person name="Goeker M."/>
        </authorList>
    </citation>
    <scope>NUCLEOTIDE SEQUENCE [LARGE SCALE GENOMIC DNA]</scope>
    <source>
        <strain evidence="7 8">DSM 26438</strain>
    </source>
</reference>
<accession>A0A7W6C8B8</accession>
<dbReference type="Proteomes" id="UP000565286">
    <property type="component" value="Unassembled WGS sequence"/>
</dbReference>
<proteinExistence type="predicted"/>
<dbReference type="EMBL" id="JACIDV010000002">
    <property type="protein sequence ID" value="MBB3945092.1"/>
    <property type="molecule type" value="Genomic_DNA"/>
</dbReference>
<keyword evidence="8" id="KW-1185">Reference proteome</keyword>
<keyword evidence="2 5" id="KW-0812">Transmembrane</keyword>
<feature type="transmembrane region" description="Helical" evidence="5">
    <location>
        <begin position="58"/>
        <end position="75"/>
    </location>
</feature>
<gene>
    <name evidence="7" type="ORF">GGQ73_001017</name>
</gene>
<evidence type="ECO:0000256" key="4">
    <source>
        <dbReference type="ARBA" id="ARBA00023136"/>
    </source>
</evidence>
<dbReference type="AlphaFoldDB" id="A0A7W6C8B8"/>